<keyword evidence="4" id="KW-1185">Reference proteome</keyword>
<dbReference type="AlphaFoldDB" id="A0AAN8X6V4"/>
<evidence type="ECO:0000256" key="2">
    <source>
        <dbReference type="SAM" id="MobiDB-lite"/>
    </source>
</evidence>
<reference evidence="3 4" key="1">
    <citation type="submission" date="2023-11" db="EMBL/GenBank/DDBJ databases">
        <title>Halocaridina rubra genome assembly.</title>
        <authorList>
            <person name="Smith C."/>
        </authorList>
    </citation>
    <scope>NUCLEOTIDE SEQUENCE [LARGE SCALE GENOMIC DNA]</scope>
    <source>
        <strain evidence="3">EP-1</strain>
        <tissue evidence="3">Whole</tissue>
    </source>
</reference>
<dbReference type="SUPFAM" id="SSF57625">
    <property type="entry name" value="Invertebrate chitin-binding proteins"/>
    <property type="match status" value="1"/>
</dbReference>
<dbReference type="GO" id="GO:0008061">
    <property type="term" value="F:chitin binding"/>
    <property type="evidence" value="ECO:0007669"/>
    <property type="project" value="InterPro"/>
</dbReference>
<feature type="region of interest" description="Disordered" evidence="2">
    <location>
        <begin position="304"/>
        <end position="324"/>
    </location>
</feature>
<dbReference type="Proteomes" id="UP001381693">
    <property type="component" value="Unassembled WGS sequence"/>
</dbReference>
<comment type="similarity">
    <text evidence="1">Belongs to the UPF0462 family.</text>
</comment>
<dbReference type="Gene3D" id="2.60.40.1190">
    <property type="match status" value="1"/>
</dbReference>
<dbReference type="PANTHER" id="PTHR31475:SF5">
    <property type="entry name" value="UPF0462 PROTEIN C4ORF33 HOMOLOG"/>
    <property type="match status" value="1"/>
</dbReference>
<comment type="caution">
    <text evidence="3">The sequence shown here is derived from an EMBL/GenBank/DDBJ whole genome shotgun (WGS) entry which is preliminary data.</text>
</comment>
<accession>A0AAN8X6V4</accession>
<protein>
    <recommendedName>
        <fullName evidence="5">Chitin-binding type-2 domain-containing protein</fullName>
    </recommendedName>
</protein>
<evidence type="ECO:0008006" key="5">
    <source>
        <dbReference type="Google" id="ProtNLM"/>
    </source>
</evidence>
<name>A0AAN8X6V4_HALRR</name>
<evidence type="ECO:0000313" key="4">
    <source>
        <dbReference type="Proteomes" id="UP001381693"/>
    </source>
</evidence>
<dbReference type="EMBL" id="JAXCGZ010008434">
    <property type="protein sequence ID" value="KAK7077657.1"/>
    <property type="molecule type" value="Genomic_DNA"/>
</dbReference>
<proteinExistence type="inferred from homology"/>
<sequence length="559" mass="63884">MSQFWSDSLEGIFRYHIKTKWNSVPVEHEPVEITLQGFTAGVEMNVTAPFFNDPAPDGKPGEPFYKLWDYEVVEMFFLNDKDEYLEVEVGPFGQHLLLLLKGARNALQHSLPLDYIILEKKDPVDNLPGQWKGSAMLPPGYFPPNVTRMNAYAIHGTDSAREYQSLYPAPNNDPSYPQADFHRLELFRPMDFQFLMPNNSYYSELWQEAIDSGSSAYTFTFRTEEKEETELVTLLGPSFQRDVFPTTIEPTEDVTTLSPEADITTFDPFEDTTTTIEPFEAVTLIGSLEDISWVHEETASLRKPKPHQVFSNEPREQRLEEEPDLLSFQSVSPSEIPRPHLVSDNIRDSNYFLRPFLFLSNFPDEISPFISVQPKFPVVAPQATNQRQPIFPLQQPDDQTQAQFQVPLPPASQYPLQEERFQSIIPGSETSIPGSEPSIPAEEIRSPEPVTNEFNPSISVGVAENVSTEVEHALITLAEDTPALPPPHPVCFEIGLVPDPDCCFVFHECVLEEGEWQMYSWRCRRGQIFDPKHVACKRGRCSREQMRRTRGRCPRVRTY</sequence>
<gene>
    <name evidence="3" type="ORF">SK128_025680</name>
</gene>
<dbReference type="InterPro" id="IPR036508">
    <property type="entry name" value="Chitin-bd_dom_sf"/>
</dbReference>
<organism evidence="3 4">
    <name type="scientific">Halocaridina rubra</name>
    <name type="common">Hawaiian red shrimp</name>
    <dbReference type="NCBI Taxonomy" id="373956"/>
    <lineage>
        <taxon>Eukaryota</taxon>
        <taxon>Metazoa</taxon>
        <taxon>Ecdysozoa</taxon>
        <taxon>Arthropoda</taxon>
        <taxon>Crustacea</taxon>
        <taxon>Multicrustacea</taxon>
        <taxon>Malacostraca</taxon>
        <taxon>Eumalacostraca</taxon>
        <taxon>Eucarida</taxon>
        <taxon>Decapoda</taxon>
        <taxon>Pleocyemata</taxon>
        <taxon>Caridea</taxon>
        <taxon>Atyoidea</taxon>
        <taxon>Atyidae</taxon>
        <taxon>Halocaridina</taxon>
    </lineage>
</organism>
<evidence type="ECO:0000313" key="3">
    <source>
        <dbReference type="EMBL" id="KAK7077657.1"/>
    </source>
</evidence>
<dbReference type="PANTHER" id="PTHR31475">
    <property type="entry name" value="UPF0462 PROTEIN"/>
    <property type="match status" value="1"/>
</dbReference>
<evidence type="ECO:0000256" key="1">
    <source>
        <dbReference type="ARBA" id="ARBA00038085"/>
    </source>
</evidence>